<feature type="region of interest" description="Disordered" evidence="1">
    <location>
        <begin position="421"/>
        <end position="466"/>
    </location>
</feature>
<organism evidence="2 3">
    <name type="scientific">Suillus fuscotomentosus</name>
    <dbReference type="NCBI Taxonomy" id="1912939"/>
    <lineage>
        <taxon>Eukaryota</taxon>
        <taxon>Fungi</taxon>
        <taxon>Dikarya</taxon>
        <taxon>Basidiomycota</taxon>
        <taxon>Agaricomycotina</taxon>
        <taxon>Agaricomycetes</taxon>
        <taxon>Agaricomycetidae</taxon>
        <taxon>Boletales</taxon>
        <taxon>Suillineae</taxon>
        <taxon>Suillaceae</taxon>
        <taxon>Suillus</taxon>
    </lineage>
</organism>
<dbReference type="EMBL" id="JABBWK010000019">
    <property type="protein sequence ID" value="KAG1902061.1"/>
    <property type="molecule type" value="Genomic_DNA"/>
</dbReference>
<dbReference type="RefSeq" id="XP_041227636.1">
    <property type="nucleotide sequence ID" value="XM_041376848.1"/>
</dbReference>
<comment type="caution">
    <text evidence="2">The sequence shown here is derived from an EMBL/GenBank/DDBJ whole genome shotgun (WGS) entry which is preliminary data.</text>
</comment>
<evidence type="ECO:0000313" key="2">
    <source>
        <dbReference type="EMBL" id="KAG1902061.1"/>
    </source>
</evidence>
<evidence type="ECO:0000313" key="3">
    <source>
        <dbReference type="Proteomes" id="UP001195769"/>
    </source>
</evidence>
<feature type="compositionally biased region" description="Basic and acidic residues" evidence="1">
    <location>
        <begin position="433"/>
        <end position="448"/>
    </location>
</feature>
<keyword evidence="3" id="KW-1185">Reference proteome</keyword>
<gene>
    <name evidence="2" type="ORF">F5891DRAFT_979168</name>
</gene>
<dbReference type="Proteomes" id="UP001195769">
    <property type="component" value="Unassembled WGS sequence"/>
</dbReference>
<dbReference type="AlphaFoldDB" id="A0AAD4E9G1"/>
<reference evidence="2" key="1">
    <citation type="journal article" date="2020" name="New Phytol.">
        <title>Comparative genomics reveals dynamic genome evolution in host specialist ectomycorrhizal fungi.</title>
        <authorList>
            <person name="Lofgren L.A."/>
            <person name="Nguyen N.H."/>
            <person name="Vilgalys R."/>
            <person name="Ruytinx J."/>
            <person name="Liao H.L."/>
            <person name="Branco S."/>
            <person name="Kuo A."/>
            <person name="LaButti K."/>
            <person name="Lipzen A."/>
            <person name="Andreopoulos W."/>
            <person name="Pangilinan J."/>
            <person name="Riley R."/>
            <person name="Hundley H."/>
            <person name="Na H."/>
            <person name="Barry K."/>
            <person name="Grigoriev I.V."/>
            <person name="Stajich J.E."/>
            <person name="Kennedy P.G."/>
        </authorList>
    </citation>
    <scope>NUCLEOTIDE SEQUENCE</scope>
    <source>
        <strain evidence="2">FC203</strain>
    </source>
</reference>
<evidence type="ECO:0000256" key="1">
    <source>
        <dbReference type="SAM" id="MobiDB-lite"/>
    </source>
</evidence>
<proteinExistence type="predicted"/>
<accession>A0AAD4E9G1</accession>
<sequence length="466" mass="52904">MSPVWLYVPAIGEILQLFQLAHEEHPFIALTTGSYVIVGYLAHHLQVSPIYCERSFQEARPWTGRLTQLGWLIIPGERDTTHLHELFTATSTGGAHISAITPTYCRADARGVPMPTWLLQELLNASVEFFYAPFPDGYPPPAPTPAQQLTYEALPFTHSSVLDNTLSDVFLTPASFELTPTELQELDCGYNYWGLSTIASLNGIDDSAGPLLDEMGEDFTEELALQVFHSDLQWRKSRSGIWTTLNRKQRDALTRAMKRSPWWRVVMLTRALFVAVHKTYEEILEELVNIKFANGETIAAGWPVFRVNLAKAFDNSKAELRKVVKGAMSPYTRFVASWNEMITRITHFVLLFNSGKRDDKPVCNLMTLLYHSMVIILKEKHTGQIDYHEPEDMNEILMSALEDMYCLSAFVSDIHGGSEGSPFHKGEQCPSHRPQDRSSENHDGKEWEQEIQEYDGCRAHRNPANR</sequence>
<protein>
    <submittedName>
        <fullName evidence="2">Uncharacterized protein</fullName>
    </submittedName>
</protein>
<name>A0AAD4E9G1_9AGAM</name>
<dbReference type="GeneID" id="64671146"/>